<dbReference type="InterPro" id="IPR003369">
    <property type="entry name" value="TatA/B/E"/>
</dbReference>
<evidence type="ECO:0000256" key="8">
    <source>
        <dbReference type="ARBA" id="ARBA00023136"/>
    </source>
</evidence>
<dbReference type="HAMAP" id="MF_00236">
    <property type="entry name" value="TatA_E"/>
    <property type="match status" value="1"/>
</dbReference>
<reference evidence="9" key="1">
    <citation type="submission" date="2018-05" db="EMBL/GenBank/DDBJ databases">
        <authorList>
            <person name="Lanie J.A."/>
            <person name="Ng W.-L."/>
            <person name="Kazmierczak K.M."/>
            <person name="Andrzejewski T.M."/>
            <person name="Davidsen T.M."/>
            <person name="Wayne K.J."/>
            <person name="Tettelin H."/>
            <person name="Glass J.I."/>
            <person name="Rusch D."/>
            <person name="Podicherti R."/>
            <person name="Tsui H.-C.T."/>
            <person name="Winkler M.E."/>
        </authorList>
    </citation>
    <scope>NUCLEOTIDE SEQUENCE</scope>
</reference>
<evidence type="ECO:0000256" key="4">
    <source>
        <dbReference type="ARBA" id="ARBA00022692"/>
    </source>
</evidence>
<dbReference type="EMBL" id="UINC01038050">
    <property type="protein sequence ID" value="SVB34476.1"/>
    <property type="molecule type" value="Genomic_DNA"/>
</dbReference>
<accession>A0A382D7K1</accession>
<comment type="subcellular location">
    <subcellularLocation>
        <location evidence="1">Cell membrane</location>
        <topology evidence="1">Single-pass membrane protein</topology>
    </subcellularLocation>
</comment>
<keyword evidence="2" id="KW-0813">Transport</keyword>
<sequence>MSFGLPEILLILLAVIILFGGKKIPELARGLGKSLSEFKKGRNESEESDNVDEK</sequence>
<evidence type="ECO:0000256" key="3">
    <source>
        <dbReference type="ARBA" id="ARBA00022475"/>
    </source>
</evidence>
<organism evidence="9">
    <name type="scientific">marine metagenome</name>
    <dbReference type="NCBI Taxonomy" id="408172"/>
    <lineage>
        <taxon>unclassified sequences</taxon>
        <taxon>metagenomes</taxon>
        <taxon>ecological metagenomes</taxon>
    </lineage>
</organism>
<proteinExistence type="inferred from homology"/>
<gene>
    <name evidence="9" type="ORF">METZ01_LOCUS187330</name>
</gene>
<keyword evidence="6" id="KW-1133">Transmembrane helix</keyword>
<evidence type="ECO:0000256" key="6">
    <source>
        <dbReference type="ARBA" id="ARBA00022989"/>
    </source>
</evidence>
<dbReference type="PANTHER" id="PTHR42982:SF1">
    <property type="entry name" value="SEC-INDEPENDENT PROTEIN TRANSLOCASE PROTEIN TATA"/>
    <property type="match status" value="1"/>
</dbReference>
<evidence type="ECO:0000313" key="9">
    <source>
        <dbReference type="EMBL" id="SVB34476.1"/>
    </source>
</evidence>
<dbReference type="InterPro" id="IPR006312">
    <property type="entry name" value="TatA/E"/>
</dbReference>
<dbReference type="NCBIfam" id="TIGR01411">
    <property type="entry name" value="tatAE"/>
    <property type="match status" value="1"/>
</dbReference>
<evidence type="ECO:0000256" key="2">
    <source>
        <dbReference type="ARBA" id="ARBA00022448"/>
    </source>
</evidence>
<name>A0A382D7K1_9ZZZZ</name>
<dbReference type="Pfam" id="PF02416">
    <property type="entry name" value="TatA_B_E"/>
    <property type="match status" value="1"/>
</dbReference>
<keyword evidence="8" id="KW-0472">Membrane</keyword>
<keyword evidence="7" id="KW-0811">Translocation</keyword>
<evidence type="ECO:0000256" key="1">
    <source>
        <dbReference type="ARBA" id="ARBA00004162"/>
    </source>
</evidence>
<keyword evidence="4" id="KW-0812">Transmembrane</keyword>
<dbReference type="GO" id="GO:0005886">
    <property type="term" value="C:plasma membrane"/>
    <property type="evidence" value="ECO:0007669"/>
    <property type="project" value="UniProtKB-SubCell"/>
</dbReference>
<dbReference type="Gene3D" id="1.20.5.3310">
    <property type="match status" value="1"/>
</dbReference>
<protein>
    <recommendedName>
        <fullName evidence="10">Sec-independent protein translocase protein TatA</fullName>
    </recommendedName>
</protein>
<dbReference type="GO" id="GO:0043953">
    <property type="term" value="P:protein transport by the Tat complex"/>
    <property type="evidence" value="ECO:0007669"/>
    <property type="project" value="InterPro"/>
</dbReference>
<evidence type="ECO:0008006" key="10">
    <source>
        <dbReference type="Google" id="ProtNLM"/>
    </source>
</evidence>
<dbReference type="PANTHER" id="PTHR42982">
    <property type="entry name" value="SEC-INDEPENDENT PROTEIN TRANSLOCASE PROTEIN TATA"/>
    <property type="match status" value="1"/>
</dbReference>
<keyword evidence="3" id="KW-1003">Cell membrane</keyword>
<evidence type="ECO:0000256" key="7">
    <source>
        <dbReference type="ARBA" id="ARBA00023010"/>
    </source>
</evidence>
<keyword evidence="5" id="KW-0653">Protein transport</keyword>
<evidence type="ECO:0000256" key="5">
    <source>
        <dbReference type="ARBA" id="ARBA00022927"/>
    </source>
</evidence>
<dbReference type="AlphaFoldDB" id="A0A382D7K1"/>